<dbReference type="Pfam" id="PF01979">
    <property type="entry name" value="Amidohydro_1"/>
    <property type="match status" value="1"/>
</dbReference>
<protein>
    <recommendedName>
        <fullName evidence="2 6">Adenine deaminase</fullName>
        <shortName evidence="6">Adenase</shortName>
        <shortName evidence="6">Adenine aminase</shortName>
        <ecNumber evidence="2 6">3.5.4.2</ecNumber>
    </recommendedName>
</protein>
<dbReference type="RefSeq" id="WP_123351921.1">
    <property type="nucleotide sequence ID" value="NZ_CP027432.2"/>
</dbReference>
<dbReference type="HAMAP" id="MF_01518">
    <property type="entry name" value="Adenine_deamin"/>
    <property type="match status" value="1"/>
</dbReference>
<sequence>MKVTANLVDILQQKIYPAQITIRNQKITSIKRVSKAKSYILPGFIDSHIHIESSMLPPSSFAMLALKHGTIATISDPHEIANVLGLKGVYYMLENAKKTPLKIYFGASPCVPATRFETSGAKLGVKEIEELLKRDDILYLSEVMNFPGVIANEKEIMRKIAIAKKYKKHIDGHCPGLRGENLSKYISAGIETDHESFTLEEAEEKIKKGLKIEIREGSAAKNYEALHPLIAKYPDKLMFCSDDRHPDDLEKEHINSLVKRSLKKGYDLFDVLKIACINPVIHYGLDVGMLRVGDKADFIIVDNLENFEVQKTIIDGKIAYSKEEKDSFSVPEIINNFHTSPKKEEDFEIEKCEEYLVIKAIDKQLITEKRYFKGEVPNIKNDILLFSVVNRYQNAKPALGLIEGFGLKKGAIASSVAHDSHNIVAVGCDKKSLSIVINEIIKHKGGICVYDGEKTDILELDIAGLMSSKEPHFVAKKYAKLQQKAKNLGSSLTSPFMTLSFMALLVIPKLKLSDKGLFDSEKFEFTKICKSQKGF</sequence>
<dbReference type="PANTHER" id="PTHR11113">
    <property type="entry name" value="N-ACETYLGLUCOSAMINE-6-PHOSPHATE DEACETYLASE"/>
    <property type="match status" value="1"/>
</dbReference>
<dbReference type="InterPro" id="IPR006680">
    <property type="entry name" value="Amidohydro-rel"/>
</dbReference>
<reference evidence="10 11" key="2">
    <citation type="submission" date="2018-11" db="EMBL/GenBank/DDBJ databases">
        <title>Genomic Encyclopedia of Type Strains, Phase IV (KMG-IV): sequencing the most valuable type-strain genomes for metagenomic binning, comparative biology and taxonomic classification.</title>
        <authorList>
            <person name="Goeker M."/>
        </authorList>
    </citation>
    <scope>NUCLEOTIDE SEQUENCE [LARGE SCALE GENOMIC DNA]</scope>
    <source>
        <strain evidence="10 11">DSM 27783</strain>
    </source>
</reference>
<keyword evidence="3 6" id="KW-0378">Hydrolase</keyword>
<evidence type="ECO:0000256" key="4">
    <source>
        <dbReference type="ARBA" id="ARBA00023211"/>
    </source>
</evidence>
<dbReference type="InterPro" id="IPR011059">
    <property type="entry name" value="Metal-dep_hydrolase_composite"/>
</dbReference>
<evidence type="ECO:0000256" key="6">
    <source>
        <dbReference type="HAMAP-Rule" id="MF_01518"/>
    </source>
</evidence>
<proteinExistence type="inferred from homology"/>
<dbReference type="CDD" id="cd01295">
    <property type="entry name" value="AdeC"/>
    <property type="match status" value="1"/>
</dbReference>
<dbReference type="Pfam" id="PF13382">
    <property type="entry name" value="Adenine_deam_C"/>
    <property type="match status" value="1"/>
</dbReference>
<dbReference type="EMBL" id="CP027432">
    <property type="protein sequence ID" value="QCI28263.1"/>
    <property type="molecule type" value="Genomic_DNA"/>
</dbReference>
<evidence type="ECO:0000313" key="9">
    <source>
        <dbReference type="EMBL" id="QCI28263.1"/>
    </source>
</evidence>
<name>A0AAJ4RDV4_9BACT</name>
<gene>
    <name evidence="6 9" type="primary">ade</name>
    <name evidence="9" type="ORF">C6V80_04615</name>
    <name evidence="10" type="ORF">EDC58_0506</name>
</gene>
<evidence type="ECO:0000259" key="7">
    <source>
        <dbReference type="Pfam" id="PF01979"/>
    </source>
</evidence>
<keyword evidence="4 6" id="KW-0464">Manganese</keyword>
<evidence type="ECO:0000313" key="10">
    <source>
        <dbReference type="EMBL" id="ROR41022.1"/>
    </source>
</evidence>
<dbReference type="Gene3D" id="2.30.40.10">
    <property type="entry name" value="Urease, subunit C, domain 1"/>
    <property type="match status" value="1"/>
</dbReference>
<dbReference type="InterPro" id="IPR026912">
    <property type="entry name" value="Adenine_deam_C"/>
</dbReference>
<evidence type="ECO:0000256" key="1">
    <source>
        <dbReference type="ARBA" id="ARBA00006773"/>
    </source>
</evidence>
<feature type="domain" description="Amidohydrolase-related" evidence="7">
    <location>
        <begin position="39"/>
        <end position="318"/>
    </location>
</feature>
<evidence type="ECO:0000256" key="5">
    <source>
        <dbReference type="ARBA" id="ARBA00047720"/>
    </source>
</evidence>
<organism evidence="10 11">
    <name type="scientific">Caminibacter pacificus</name>
    <dbReference type="NCBI Taxonomy" id="1424653"/>
    <lineage>
        <taxon>Bacteria</taxon>
        <taxon>Pseudomonadati</taxon>
        <taxon>Campylobacterota</taxon>
        <taxon>Epsilonproteobacteria</taxon>
        <taxon>Nautiliales</taxon>
        <taxon>Nautiliaceae</taxon>
        <taxon>Caminibacter</taxon>
    </lineage>
</organism>
<comment type="catalytic activity">
    <reaction evidence="5 6">
        <text>adenine + H2O + H(+) = hypoxanthine + NH4(+)</text>
        <dbReference type="Rhea" id="RHEA:23688"/>
        <dbReference type="ChEBI" id="CHEBI:15377"/>
        <dbReference type="ChEBI" id="CHEBI:15378"/>
        <dbReference type="ChEBI" id="CHEBI:16708"/>
        <dbReference type="ChEBI" id="CHEBI:17368"/>
        <dbReference type="ChEBI" id="CHEBI:28938"/>
        <dbReference type="EC" id="3.5.4.2"/>
    </reaction>
</comment>
<evidence type="ECO:0000259" key="8">
    <source>
        <dbReference type="Pfam" id="PF13382"/>
    </source>
</evidence>
<comment type="cofactor">
    <cofactor evidence="6">
        <name>Mn(2+)</name>
        <dbReference type="ChEBI" id="CHEBI:29035"/>
    </cofactor>
</comment>
<reference evidence="9" key="3">
    <citation type="submission" date="2019-06" db="EMBL/GenBank/DDBJ databases">
        <title>A comparative analysis of the Nautiliaceae.</title>
        <authorList>
            <person name="Grosche A."/>
            <person name="Smedile F."/>
            <person name="Vetriani C."/>
        </authorList>
    </citation>
    <scope>NUCLEOTIDE SEQUENCE</scope>
    <source>
        <strain evidence="9">TB6</strain>
    </source>
</reference>
<reference evidence="12" key="1">
    <citation type="submission" date="2018-03" db="EMBL/GenBank/DDBJ databases">
        <title>A comparative analysis of the Nautiliaceae.</title>
        <authorList>
            <person name="Grosche A."/>
            <person name="Smedile F."/>
            <person name="Vetriani C."/>
        </authorList>
    </citation>
    <scope>NUCLEOTIDE SEQUENCE [LARGE SCALE GENOMIC DNA]</scope>
    <source>
        <strain evidence="12">TB6</strain>
    </source>
</reference>
<dbReference type="InterPro" id="IPR006679">
    <property type="entry name" value="Adenine_deam"/>
</dbReference>
<dbReference type="EC" id="3.5.4.2" evidence="2 6"/>
<dbReference type="Proteomes" id="UP000272781">
    <property type="component" value="Unassembled WGS sequence"/>
</dbReference>
<dbReference type="InterPro" id="IPR032466">
    <property type="entry name" value="Metal_Hydrolase"/>
</dbReference>
<dbReference type="PANTHER" id="PTHR11113:SF2">
    <property type="entry name" value="ADENINE DEAMINASE"/>
    <property type="match status" value="1"/>
</dbReference>
<dbReference type="GO" id="GO:0000034">
    <property type="term" value="F:adenine deaminase activity"/>
    <property type="evidence" value="ECO:0007669"/>
    <property type="project" value="UniProtKB-UniRule"/>
</dbReference>
<dbReference type="NCBIfam" id="TIGR01178">
    <property type="entry name" value="ade"/>
    <property type="match status" value="1"/>
</dbReference>
<comment type="similarity">
    <text evidence="1 6">Belongs to the metallo-dependent hydrolases superfamily. Adenine deaminase family.</text>
</comment>
<dbReference type="AlphaFoldDB" id="A0AAJ4RDV4"/>
<dbReference type="SUPFAM" id="SSF51338">
    <property type="entry name" value="Composite domain of metallo-dependent hydrolases"/>
    <property type="match status" value="1"/>
</dbReference>
<dbReference type="SUPFAM" id="SSF51556">
    <property type="entry name" value="Metallo-dependent hydrolases"/>
    <property type="match status" value="1"/>
</dbReference>
<dbReference type="Gene3D" id="3.20.20.140">
    <property type="entry name" value="Metal-dependent hydrolases"/>
    <property type="match status" value="1"/>
</dbReference>
<accession>A0AAJ4RDV4</accession>
<dbReference type="EMBL" id="RJVK01000001">
    <property type="protein sequence ID" value="ROR41022.1"/>
    <property type="molecule type" value="Genomic_DNA"/>
</dbReference>
<evidence type="ECO:0000256" key="3">
    <source>
        <dbReference type="ARBA" id="ARBA00022801"/>
    </source>
</evidence>
<dbReference type="Proteomes" id="UP000298805">
    <property type="component" value="Chromosome"/>
</dbReference>
<keyword evidence="12" id="KW-1185">Reference proteome</keyword>
<dbReference type="GO" id="GO:0006146">
    <property type="term" value="P:adenine catabolic process"/>
    <property type="evidence" value="ECO:0007669"/>
    <property type="project" value="InterPro"/>
</dbReference>
<feature type="domain" description="Adenine deaminase C-terminal" evidence="8">
    <location>
        <begin position="373"/>
        <end position="524"/>
    </location>
</feature>
<evidence type="ECO:0000256" key="2">
    <source>
        <dbReference type="ARBA" id="ARBA00012782"/>
    </source>
</evidence>
<evidence type="ECO:0000313" key="11">
    <source>
        <dbReference type="Proteomes" id="UP000272781"/>
    </source>
</evidence>
<evidence type="ECO:0000313" key="12">
    <source>
        <dbReference type="Proteomes" id="UP000298805"/>
    </source>
</evidence>